<dbReference type="AlphaFoldDB" id="A0A166CZ58"/>
<organism evidence="2 3">
    <name type="scientific">Athelia psychrophila</name>
    <dbReference type="NCBI Taxonomy" id="1759441"/>
    <lineage>
        <taxon>Eukaryota</taxon>
        <taxon>Fungi</taxon>
        <taxon>Dikarya</taxon>
        <taxon>Basidiomycota</taxon>
        <taxon>Agaricomycotina</taxon>
        <taxon>Agaricomycetes</taxon>
        <taxon>Agaricomycetidae</taxon>
        <taxon>Atheliales</taxon>
        <taxon>Atheliaceae</taxon>
        <taxon>Athelia</taxon>
    </lineage>
</organism>
<evidence type="ECO:0000313" key="2">
    <source>
        <dbReference type="EMBL" id="KZP14151.1"/>
    </source>
</evidence>
<proteinExistence type="predicted"/>
<name>A0A166CZ58_9AGAM</name>
<protein>
    <recommendedName>
        <fullName evidence="4">USP8 dimerisation domain-containing protein</fullName>
    </recommendedName>
</protein>
<dbReference type="Proteomes" id="UP000076532">
    <property type="component" value="Unassembled WGS sequence"/>
</dbReference>
<keyword evidence="3" id="KW-1185">Reference proteome</keyword>
<evidence type="ECO:0008006" key="4">
    <source>
        <dbReference type="Google" id="ProtNLM"/>
    </source>
</evidence>
<sequence length="305" mass="34126">MSQSREGPDGSGTGGQATVTLSRPFGEMIHNVLALAGNRGAKDTENWVQQAGKHIQWAKSSVIGDDIERAFINYASAAVILRAILPRSPGYSQAMGEEQTSITSESCRYIRLFEQNLITGNVRYYVVPENRLVRDRKNTQNSWRQLRDMTRYNEGAEEDEHESSSSAIQMDAGDVTGQQDLPTSSRSPKPNLISPQRRGSIPEMPPSPPSHWIELHPIDNYEQRVPEVAPEPTSLYVDLHPLEDDEYSIPEAPPEPRSMWIELRPVRDGNEHIIPKVAPEPTALYLDLHPSEDDADSITDNLPRP</sequence>
<feature type="region of interest" description="Disordered" evidence="1">
    <location>
        <begin position="145"/>
        <end position="211"/>
    </location>
</feature>
<feature type="compositionally biased region" description="Polar residues" evidence="1">
    <location>
        <begin position="176"/>
        <end position="188"/>
    </location>
</feature>
<accession>A0A166CZ58</accession>
<reference evidence="2 3" key="1">
    <citation type="journal article" date="2016" name="Mol. Biol. Evol.">
        <title>Comparative Genomics of Early-Diverging Mushroom-Forming Fungi Provides Insights into the Origins of Lignocellulose Decay Capabilities.</title>
        <authorList>
            <person name="Nagy L.G."/>
            <person name="Riley R."/>
            <person name="Tritt A."/>
            <person name="Adam C."/>
            <person name="Daum C."/>
            <person name="Floudas D."/>
            <person name="Sun H."/>
            <person name="Yadav J.S."/>
            <person name="Pangilinan J."/>
            <person name="Larsson K.H."/>
            <person name="Matsuura K."/>
            <person name="Barry K."/>
            <person name="Labutti K."/>
            <person name="Kuo R."/>
            <person name="Ohm R.A."/>
            <person name="Bhattacharya S.S."/>
            <person name="Shirouzu T."/>
            <person name="Yoshinaga Y."/>
            <person name="Martin F.M."/>
            <person name="Grigoriev I.V."/>
            <person name="Hibbett D.S."/>
        </authorList>
    </citation>
    <scope>NUCLEOTIDE SEQUENCE [LARGE SCALE GENOMIC DNA]</scope>
    <source>
        <strain evidence="2 3">CBS 109695</strain>
    </source>
</reference>
<gene>
    <name evidence="2" type="ORF">FIBSPDRAFT_896780</name>
</gene>
<dbReference type="EMBL" id="KV417621">
    <property type="protein sequence ID" value="KZP14151.1"/>
    <property type="molecule type" value="Genomic_DNA"/>
</dbReference>
<evidence type="ECO:0000313" key="3">
    <source>
        <dbReference type="Proteomes" id="UP000076532"/>
    </source>
</evidence>
<evidence type="ECO:0000256" key="1">
    <source>
        <dbReference type="SAM" id="MobiDB-lite"/>
    </source>
</evidence>